<protein>
    <submittedName>
        <fullName evidence="1">Uncharacterized protein</fullName>
    </submittedName>
</protein>
<evidence type="ECO:0000313" key="1">
    <source>
        <dbReference type="EMBL" id="KAJ3526483.1"/>
    </source>
</evidence>
<accession>A0ACC1RVH1</accession>
<dbReference type="Proteomes" id="UP001148662">
    <property type="component" value="Unassembled WGS sequence"/>
</dbReference>
<sequence length="199" mass="21595">MQQTPRHGSHAWADTPPVTPQGSPQFFSNSNAASTSRLASPSPTKANVSFSSIGYPSHQAPINRPSLRRTLSRTVSRILTPPRLARAPSLRQLQITKPRSRLSMTPRRLSSGSITSPSPPPPPRYYLRDRTVIAPPARPTLRQRTSSRASKVTSPARRQGGKARSSFSKGASKNAGKAKASPLPKPVLRRSARRAGVRL</sequence>
<evidence type="ECO:0000313" key="2">
    <source>
        <dbReference type="Proteomes" id="UP001148662"/>
    </source>
</evidence>
<keyword evidence="2" id="KW-1185">Reference proteome</keyword>
<reference evidence="1" key="1">
    <citation type="submission" date="2022-07" db="EMBL/GenBank/DDBJ databases">
        <title>Genome Sequence of Phlebia brevispora.</title>
        <authorList>
            <person name="Buettner E."/>
        </authorList>
    </citation>
    <scope>NUCLEOTIDE SEQUENCE</scope>
    <source>
        <strain evidence="1">MPL23</strain>
    </source>
</reference>
<dbReference type="EMBL" id="JANHOG010002162">
    <property type="protein sequence ID" value="KAJ3526483.1"/>
    <property type="molecule type" value="Genomic_DNA"/>
</dbReference>
<comment type="caution">
    <text evidence="1">The sequence shown here is derived from an EMBL/GenBank/DDBJ whole genome shotgun (WGS) entry which is preliminary data.</text>
</comment>
<proteinExistence type="predicted"/>
<name>A0ACC1RVH1_9APHY</name>
<organism evidence="1 2">
    <name type="scientific">Phlebia brevispora</name>
    <dbReference type="NCBI Taxonomy" id="194682"/>
    <lineage>
        <taxon>Eukaryota</taxon>
        <taxon>Fungi</taxon>
        <taxon>Dikarya</taxon>
        <taxon>Basidiomycota</taxon>
        <taxon>Agaricomycotina</taxon>
        <taxon>Agaricomycetes</taxon>
        <taxon>Polyporales</taxon>
        <taxon>Meruliaceae</taxon>
        <taxon>Phlebia</taxon>
    </lineage>
</organism>
<gene>
    <name evidence="1" type="ORF">NM688_g8257</name>
</gene>